<evidence type="ECO:0000313" key="3">
    <source>
        <dbReference type="Proteomes" id="UP000703038"/>
    </source>
</evidence>
<reference evidence="2 3" key="1">
    <citation type="submission" date="2021-01" db="EMBL/GenBank/DDBJ databases">
        <title>Genomics of switchgrass bacterial isolates.</title>
        <authorList>
            <person name="Shade A."/>
        </authorList>
    </citation>
    <scope>NUCLEOTIDE SEQUENCE [LARGE SCALE GENOMIC DNA]</scope>
    <source>
        <strain evidence="2 3">PvP111</strain>
    </source>
</reference>
<protein>
    <recommendedName>
        <fullName evidence="4">ABC transporter</fullName>
    </recommendedName>
</protein>
<dbReference type="Pfam" id="PF12730">
    <property type="entry name" value="ABC2_membrane_4"/>
    <property type="match status" value="1"/>
</dbReference>
<feature type="transmembrane region" description="Helical" evidence="1">
    <location>
        <begin position="226"/>
        <end position="249"/>
    </location>
</feature>
<gene>
    <name evidence="2" type="ORF">JOE42_002609</name>
</gene>
<keyword evidence="3" id="KW-1185">Reference proteome</keyword>
<keyword evidence="1" id="KW-0472">Membrane</keyword>
<comment type="caution">
    <text evidence="2">The sequence shown here is derived from an EMBL/GenBank/DDBJ whole genome shotgun (WGS) entry which is preliminary data.</text>
</comment>
<evidence type="ECO:0000256" key="1">
    <source>
        <dbReference type="SAM" id="Phobius"/>
    </source>
</evidence>
<name>A0ABS2KX52_9NOCA</name>
<dbReference type="RefSeq" id="WP_204868824.1">
    <property type="nucleotide sequence ID" value="NZ_JAFBBK010000001.1"/>
</dbReference>
<feature type="transmembrane region" description="Helical" evidence="1">
    <location>
        <begin position="21"/>
        <end position="43"/>
    </location>
</feature>
<feature type="transmembrane region" description="Helical" evidence="1">
    <location>
        <begin position="140"/>
        <end position="159"/>
    </location>
</feature>
<proteinExistence type="predicted"/>
<accession>A0ABS2KX52</accession>
<dbReference type="CDD" id="cd21809">
    <property type="entry name" value="ABC-2_lan_permease-like"/>
    <property type="match status" value="1"/>
</dbReference>
<organism evidence="2 3">
    <name type="scientific">Rhodococcoides corynebacterioides</name>
    <dbReference type="NCBI Taxonomy" id="53972"/>
    <lineage>
        <taxon>Bacteria</taxon>
        <taxon>Bacillati</taxon>
        <taxon>Actinomycetota</taxon>
        <taxon>Actinomycetes</taxon>
        <taxon>Mycobacteriales</taxon>
        <taxon>Nocardiaceae</taxon>
        <taxon>Rhodococcoides</taxon>
    </lineage>
</organism>
<sequence length="257" mass="26454">MKIIRYAEILGAEVLKLKRSQVWAVVVVLPLVMAALGVVNTAASGAGLEDGWNTLWLRTTVFFGLFPLALGVAVLASLVWRPEHRGGNWNALMASATPTGRIVVAKTVAVAALGMAMLAVELVAVVILGKLVFGLPGMLPTQYVAVGALTAIAVIPLAALQSTLSMTMRSFAAPIAVAMVGAGVAVVAMTAEWHAAVFVFPYAVTTRASQLASGAFGDPGALTTGAATAVVTAAVLLTGVVVAATTRLLDRRDVHTR</sequence>
<feature type="transmembrane region" description="Helical" evidence="1">
    <location>
        <begin position="55"/>
        <end position="81"/>
    </location>
</feature>
<keyword evidence="1" id="KW-1133">Transmembrane helix</keyword>
<feature type="transmembrane region" description="Helical" evidence="1">
    <location>
        <begin position="171"/>
        <end position="191"/>
    </location>
</feature>
<dbReference type="Proteomes" id="UP000703038">
    <property type="component" value="Unassembled WGS sequence"/>
</dbReference>
<keyword evidence="1" id="KW-0812">Transmembrane</keyword>
<feature type="transmembrane region" description="Helical" evidence="1">
    <location>
        <begin position="102"/>
        <end position="128"/>
    </location>
</feature>
<dbReference type="EMBL" id="JAFBBK010000001">
    <property type="protein sequence ID" value="MBM7415876.1"/>
    <property type="molecule type" value="Genomic_DNA"/>
</dbReference>
<evidence type="ECO:0000313" key="2">
    <source>
        <dbReference type="EMBL" id="MBM7415876.1"/>
    </source>
</evidence>
<evidence type="ECO:0008006" key="4">
    <source>
        <dbReference type="Google" id="ProtNLM"/>
    </source>
</evidence>